<dbReference type="SUPFAM" id="SSF55816">
    <property type="entry name" value="5'-nucleotidase (syn. UDP-sugar hydrolase), C-terminal domain"/>
    <property type="match status" value="1"/>
</dbReference>
<sequence length="1188" mass="129013">MGNILKIRLLPLAVIACLMEAPFFAPFAEAVQGAEQQPITVKEAIRNNSGHATVEGYVVGHTVSKGNFHFSGPFQNDFNLAIADQTEERSPENILPVQIPTAFRSQFGLKTNPHLIGKKLSVKGVLSPYFQSPGVTSVQSIKLAEDSGAPTRPYAMPIADARKRLHETVTIKGVVTADQSAIGGGKLSTFIQDDTAGINIFSSSQANFPELKEGMDVSVTGQITTYKGLTEIIPVPDGIKVSDGGAAVPDPHSLAIEELTRAEQADRYEGSLVKIKGFIEGKPDTPAGGGYNMTMIDQNYNQLTLRVMEQTNAAGLIEQGKWFEITGILSRYNALQLLPRKQEDIKRLDGTDDPPPVSEGEYESVVDRVVDGDTIHLKEPVLGATKVRYVNMDTPETYHTPKNERDENQLKHGNRAKTYLQSILSPGDKVTVKVGKEAKDSYGRLLAQVITEDGLNTNLELVKKGLASTYFIWPVGDEKDYELFQHAVKKAKDDQLGIWNPADPLIELPFEFRAREQGKGLTRYVGDSADKTYVTPEKWREVPVEKRIFFASPEEAEDAGYTKKENSGNISLRLLSMNDLHGKIDQQYQLDLNGDGHTDGTFGRMDYTAALLKERKAERKNTLLVHAGDMIGGSSPVSSLLQDEPTVDIMEEIGFDVGTVGNHEFDEGADELLRILNGGEHPEGKGTKGYDGQDFPLVCANCKLKSSGAGFLPPYQIFEVEGVPVAFIGVVTRSAADMVIPDGIKKIEFTDETKAVNLAVDELKAKGVRSIAVLAHMTASQNGTAVTGESAELANKADPEVDVIFAAHNHEEVNGETGGALIVQASEYGKAIGVVDVEIDRNTKDIVRKQADIEYVNQENIKPDPATRSLLDQYERIVGPIIGEKVGEAAHDMAGGYSNDGDTPLGNLIADGMKRAMNSDFALMNGGGIRQDLKKGPITWGDLFNIQPFGNVLVTLEIKGKDLYDIIDAQISPVYGPDYSISGFTYTWDPKTNKTADIFLENGSPIEKDRTYTITVNDFMASASGKKYEPISRLGKRPVTGPEDIEATVEFVKSFKEPISYQAEGRIKKVGADGGTGENPGNGDGGETPADDTGGSLPGHGVKADADASGRGTVSPHEKTGAFDSGLKALEKRKDQSGIFPGKRYDDEPVKRFLPNTAANLYNPLLFGILLFICGMFVYIWKKGSANL</sequence>
<dbReference type="Gene3D" id="2.40.50.90">
    <property type="match status" value="1"/>
</dbReference>
<organism evidence="6 7">
    <name type="scientific">Bacillus sonorensis</name>
    <dbReference type="NCBI Taxonomy" id="119858"/>
    <lineage>
        <taxon>Bacteria</taxon>
        <taxon>Bacillati</taxon>
        <taxon>Bacillota</taxon>
        <taxon>Bacilli</taxon>
        <taxon>Bacillales</taxon>
        <taxon>Bacillaceae</taxon>
        <taxon>Bacillus</taxon>
    </lineage>
</organism>
<feature type="chain" id="PRO_5046253842" evidence="4">
    <location>
        <begin position="28"/>
        <end position="1188"/>
    </location>
</feature>
<dbReference type="Pfam" id="PF02872">
    <property type="entry name" value="5_nucleotid_C"/>
    <property type="match status" value="1"/>
</dbReference>
<dbReference type="PROSITE" id="PS00786">
    <property type="entry name" value="5_NUCLEOTIDASE_2"/>
    <property type="match status" value="1"/>
</dbReference>
<evidence type="ECO:0000256" key="4">
    <source>
        <dbReference type="SAM" id="SignalP"/>
    </source>
</evidence>
<evidence type="ECO:0000313" key="6">
    <source>
        <dbReference type="EMBL" id="ASB90365.1"/>
    </source>
</evidence>
<keyword evidence="6" id="KW-0255">Endonuclease</keyword>
<evidence type="ECO:0000259" key="5">
    <source>
        <dbReference type="PROSITE" id="PS50830"/>
    </source>
</evidence>
<keyword evidence="3" id="KW-1133">Transmembrane helix</keyword>
<feature type="transmembrane region" description="Helical" evidence="3">
    <location>
        <begin position="1161"/>
        <end position="1181"/>
    </location>
</feature>
<dbReference type="GO" id="GO:0004519">
    <property type="term" value="F:endonuclease activity"/>
    <property type="evidence" value="ECO:0007669"/>
    <property type="project" value="UniProtKB-KW"/>
</dbReference>
<dbReference type="InterPro" id="IPR045939">
    <property type="entry name" value="YhcR_N"/>
</dbReference>
<dbReference type="GeneID" id="92852191"/>
<dbReference type="Pfam" id="PF19886">
    <property type="entry name" value="DUF6359"/>
    <property type="match status" value="1"/>
</dbReference>
<feature type="compositionally biased region" description="Gly residues" evidence="2">
    <location>
        <begin position="1072"/>
        <end position="1086"/>
    </location>
</feature>
<accession>A0ABM6LLW9</accession>
<keyword evidence="6" id="KW-0540">Nuclease</keyword>
<keyword evidence="6" id="KW-0378">Hydrolase</keyword>
<feature type="region of interest" description="Disordered" evidence="2">
    <location>
        <begin position="1066"/>
        <end position="1126"/>
    </location>
</feature>
<dbReference type="Gene3D" id="3.90.780.10">
    <property type="entry name" value="5'-Nucleotidase, C-terminal domain"/>
    <property type="match status" value="1"/>
</dbReference>
<dbReference type="InterPro" id="IPR043744">
    <property type="entry name" value="DUF5689"/>
</dbReference>
<dbReference type="PROSITE" id="PS50830">
    <property type="entry name" value="TNASE_3"/>
    <property type="match status" value="1"/>
</dbReference>
<gene>
    <name evidence="6" type="ORF">S101395_03859</name>
</gene>
<dbReference type="InterPro" id="IPR035437">
    <property type="entry name" value="SNase_OB-fold_sf"/>
</dbReference>
<dbReference type="InterPro" id="IPR016071">
    <property type="entry name" value="Staphylococal_nuclease_OB-fold"/>
</dbReference>
<dbReference type="CDD" id="cd04486">
    <property type="entry name" value="YhcR_OBF_like"/>
    <property type="match status" value="1"/>
</dbReference>
<dbReference type="Pfam" id="PF00565">
    <property type="entry name" value="SNase"/>
    <property type="match status" value="1"/>
</dbReference>
<dbReference type="Pfam" id="PF18942">
    <property type="entry name" value="DUF5689"/>
    <property type="match status" value="1"/>
</dbReference>
<proteinExistence type="predicted"/>
<dbReference type="InterPro" id="IPR006146">
    <property type="entry name" value="5'-Nucleotdase_CS"/>
</dbReference>
<dbReference type="InterPro" id="IPR008334">
    <property type="entry name" value="5'-Nucleotdase_C"/>
</dbReference>
<dbReference type="EMBL" id="CP021920">
    <property type="protein sequence ID" value="ASB90365.1"/>
    <property type="molecule type" value="Genomic_DNA"/>
</dbReference>
<dbReference type="InterPro" id="IPR006179">
    <property type="entry name" value="5_nucleotidase/apyrase"/>
</dbReference>
<reference evidence="6 7" key="1">
    <citation type="submission" date="2017-06" db="EMBL/GenBank/DDBJ databases">
        <title>Genome sequence of Bacillus sonorensis strain SRCM101395.</title>
        <authorList>
            <person name="Cho S.H."/>
        </authorList>
    </citation>
    <scope>NUCLEOTIDE SEQUENCE [LARGE SCALE GENOMIC DNA]</scope>
    <source>
        <strain evidence="6 7">SRCM101395</strain>
    </source>
</reference>
<dbReference type="SUPFAM" id="SSF50199">
    <property type="entry name" value="Staphylococcal nuclease"/>
    <property type="match status" value="1"/>
</dbReference>
<dbReference type="Proteomes" id="UP000196877">
    <property type="component" value="Chromosome"/>
</dbReference>
<dbReference type="PRINTS" id="PR01607">
    <property type="entry name" value="APYRASEFAMLY"/>
</dbReference>
<name>A0ABM6LLW9_9BACI</name>
<keyword evidence="3" id="KW-0812">Transmembrane</keyword>
<evidence type="ECO:0000256" key="3">
    <source>
        <dbReference type="SAM" id="Phobius"/>
    </source>
</evidence>
<dbReference type="PANTHER" id="PTHR11575">
    <property type="entry name" value="5'-NUCLEOTIDASE-RELATED"/>
    <property type="match status" value="1"/>
</dbReference>
<feature type="signal peptide" evidence="4">
    <location>
        <begin position="1"/>
        <end position="27"/>
    </location>
</feature>
<dbReference type="RefSeq" id="WP_006636583.1">
    <property type="nucleotide sequence ID" value="NZ_BORD01000002.1"/>
</dbReference>
<protein>
    <submittedName>
        <fullName evidence="6">Endonuclease YhcR</fullName>
    </submittedName>
</protein>
<evidence type="ECO:0000256" key="2">
    <source>
        <dbReference type="SAM" id="MobiDB-lite"/>
    </source>
</evidence>
<dbReference type="PANTHER" id="PTHR11575:SF24">
    <property type="entry name" value="5'-NUCLEOTIDASE"/>
    <property type="match status" value="1"/>
</dbReference>
<keyword evidence="3" id="KW-0472">Membrane</keyword>
<dbReference type="SUPFAM" id="SSF56300">
    <property type="entry name" value="Metallo-dependent phosphatases"/>
    <property type="match status" value="1"/>
</dbReference>
<keyword evidence="7" id="KW-1185">Reference proteome</keyword>
<keyword evidence="1 4" id="KW-0732">Signal</keyword>
<evidence type="ECO:0000313" key="7">
    <source>
        <dbReference type="Proteomes" id="UP000196877"/>
    </source>
</evidence>
<dbReference type="InterPro" id="IPR029052">
    <property type="entry name" value="Metallo-depent_PP-like"/>
</dbReference>
<dbReference type="SMART" id="SM00318">
    <property type="entry name" value="SNc"/>
    <property type="match status" value="1"/>
</dbReference>
<feature type="domain" description="TNase-like" evidence="5">
    <location>
        <begin position="360"/>
        <end position="501"/>
    </location>
</feature>
<evidence type="ECO:0000256" key="1">
    <source>
        <dbReference type="ARBA" id="ARBA00022729"/>
    </source>
</evidence>
<dbReference type="Gene3D" id="3.60.21.10">
    <property type="match status" value="1"/>
</dbReference>
<dbReference type="InterPro" id="IPR004843">
    <property type="entry name" value="Calcineurin-like_PHP"/>
</dbReference>
<dbReference type="InterPro" id="IPR036907">
    <property type="entry name" value="5'-Nucleotdase_C_sf"/>
</dbReference>
<dbReference type="Pfam" id="PF00149">
    <property type="entry name" value="Metallophos"/>
    <property type="match status" value="1"/>
</dbReference>